<dbReference type="SUPFAM" id="SSF51735">
    <property type="entry name" value="NAD(P)-binding Rossmann-fold domains"/>
    <property type="match status" value="1"/>
</dbReference>
<dbReference type="Proteomes" id="UP000269721">
    <property type="component" value="Unassembled WGS sequence"/>
</dbReference>
<evidence type="ECO:0000259" key="2">
    <source>
        <dbReference type="Pfam" id="PF05368"/>
    </source>
</evidence>
<dbReference type="InterPro" id="IPR008030">
    <property type="entry name" value="NmrA-like"/>
</dbReference>
<dbReference type="Gene3D" id="3.90.25.10">
    <property type="entry name" value="UDP-galactose 4-epimerase, domain 1"/>
    <property type="match status" value="1"/>
</dbReference>
<feature type="region of interest" description="Disordered" evidence="1">
    <location>
        <begin position="62"/>
        <end position="83"/>
    </location>
</feature>
<dbReference type="OrthoDB" id="419598at2759"/>
<accession>A0A4V1IQF6</accession>
<evidence type="ECO:0000313" key="3">
    <source>
        <dbReference type="EMBL" id="RKO86387.1"/>
    </source>
</evidence>
<dbReference type="InterPro" id="IPR036291">
    <property type="entry name" value="NAD(P)-bd_dom_sf"/>
</dbReference>
<evidence type="ECO:0000256" key="1">
    <source>
        <dbReference type="SAM" id="MobiDB-lite"/>
    </source>
</evidence>
<evidence type="ECO:0000313" key="4">
    <source>
        <dbReference type="Proteomes" id="UP000269721"/>
    </source>
</evidence>
<protein>
    <recommendedName>
        <fullName evidence="2">NmrA-like domain-containing protein</fullName>
    </recommendedName>
</protein>
<dbReference type="PANTHER" id="PTHR43162">
    <property type="match status" value="1"/>
</dbReference>
<name>A0A4V1IQF6_9FUNG</name>
<dbReference type="Gene3D" id="3.40.50.720">
    <property type="entry name" value="NAD(P)-binding Rossmann-like Domain"/>
    <property type="match status" value="1"/>
</dbReference>
<dbReference type="InterPro" id="IPR051604">
    <property type="entry name" value="Ergot_Alk_Oxidoreductase"/>
</dbReference>
<dbReference type="AlphaFoldDB" id="A0A4V1IQF6"/>
<feature type="domain" description="NmrA-like" evidence="2">
    <location>
        <begin position="154"/>
        <end position="293"/>
    </location>
</feature>
<dbReference type="Pfam" id="PF05368">
    <property type="entry name" value="NmrA"/>
    <property type="match status" value="1"/>
</dbReference>
<organism evidence="3 4">
    <name type="scientific">Blyttiomyces helicus</name>
    <dbReference type="NCBI Taxonomy" id="388810"/>
    <lineage>
        <taxon>Eukaryota</taxon>
        <taxon>Fungi</taxon>
        <taxon>Fungi incertae sedis</taxon>
        <taxon>Chytridiomycota</taxon>
        <taxon>Chytridiomycota incertae sedis</taxon>
        <taxon>Chytridiomycetes</taxon>
        <taxon>Chytridiomycetes incertae sedis</taxon>
        <taxon>Blyttiomyces</taxon>
    </lineage>
</organism>
<dbReference type="EMBL" id="KZ998243">
    <property type="protein sequence ID" value="RKO86387.1"/>
    <property type="molecule type" value="Genomic_DNA"/>
</dbReference>
<reference evidence="4" key="1">
    <citation type="journal article" date="2018" name="Nat. Microbiol.">
        <title>Leveraging single-cell genomics to expand the fungal tree of life.</title>
        <authorList>
            <person name="Ahrendt S.R."/>
            <person name="Quandt C.A."/>
            <person name="Ciobanu D."/>
            <person name="Clum A."/>
            <person name="Salamov A."/>
            <person name="Andreopoulos B."/>
            <person name="Cheng J.F."/>
            <person name="Woyke T."/>
            <person name="Pelin A."/>
            <person name="Henrissat B."/>
            <person name="Reynolds N.K."/>
            <person name="Benny G.L."/>
            <person name="Smith M.E."/>
            <person name="James T.Y."/>
            <person name="Grigoriev I.V."/>
        </authorList>
    </citation>
    <scope>NUCLEOTIDE SEQUENCE [LARGE SCALE GENOMIC DNA]</scope>
</reference>
<sequence>MVVGDAEEGAVDALGGGGQGGDVGQIALDYLDFCAHGGVELLRVAAVDADVGVSGEEARDGGFAGLAGGGEDEGSGLTSHGLPPSLHGLTVGGSRHGWAVPEYSASAGRSWSDQALTHLPSFRLPPTPCVFIYPSAGNGDPAIPGIGGVLAATEQVLNKLAIPARYIRAGVFMENLVWYATEAKHTGSFSLPVVGSQKMAFMSAADIGRFASELMLDATWTGQEGVHVPYGESVSNNELAKIFGEVLGRDVVFKTITGDEWKAKVAKHGFSDALADSLVDMYRELDHGSVGGKTQHSGGISVREFTEKVVKPALEK</sequence>
<dbReference type="PANTHER" id="PTHR43162:SF1">
    <property type="entry name" value="PRESTALK A DIFFERENTIATION PROTEIN A"/>
    <property type="match status" value="1"/>
</dbReference>
<gene>
    <name evidence="3" type="ORF">BDK51DRAFT_41543</name>
</gene>
<proteinExistence type="predicted"/>
<keyword evidence="4" id="KW-1185">Reference proteome</keyword>